<evidence type="ECO:0000313" key="2">
    <source>
        <dbReference type="Proteomes" id="UP000215902"/>
    </source>
</evidence>
<gene>
    <name evidence="1" type="ORF">BOX15_Mlig021712g1</name>
</gene>
<organism evidence="1 2">
    <name type="scientific">Macrostomum lignano</name>
    <dbReference type="NCBI Taxonomy" id="282301"/>
    <lineage>
        <taxon>Eukaryota</taxon>
        <taxon>Metazoa</taxon>
        <taxon>Spiralia</taxon>
        <taxon>Lophotrochozoa</taxon>
        <taxon>Platyhelminthes</taxon>
        <taxon>Rhabditophora</taxon>
        <taxon>Macrostomorpha</taxon>
        <taxon>Macrostomida</taxon>
        <taxon>Macrostomidae</taxon>
        <taxon>Macrostomum</taxon>
    </lineage>
</organism>
<dbReference type="EMBL" id="NIVC01000667">
    <property type="protein sequence ID" value="PAA78760.1"/>
    <property type="molecule type" value="Genomic_DNA"/>
</dbReference>
<reference evidence="1 2" key="1">
    <citation type="submission" date="2017-06" db="EMBL/GenBank/DDBJ databases">
        <title>A platform for efficient transgenesis in Macrostomum lignano, a flatworm model organism for stem cell research.</title>
        <authorList>
            <person name="Berezikov E."/>
        </authorList>
    </citation>
    <scope>NUCLEOTIDE SEQUENCE [LARGE SCALE GENOMIC DNA]</scope>
    <source>
        <strain evidence="1">DV1</strain>
        <tissue evidence="1">Whole organism</tissue>
    </source>
</reference>
<accession>A0A267FY50</accession>
<name>A0A267FY50_9PLAT</name>
<keyword evidence="2" id="KW-1185">Reference proteome</keyword>
<evidence type="ECO:0000313" key="1">
    <source>
        <dbReference type="EMBL" id="PAA78760.1"/>
    </source>
</evidence>
<proteinExistence type="predicted"/>
<sequence length="158" mass="17846">MTLRETCLPTQPLWDTIMPPDVGEYLLLAMSISSRKFISERLLRQHRDHVTVYRPAVKQSDNNFCSTIFNFNEVENDFPALRIKTTSSRSLQQTSAVAARLPEGSFLHECYLVKLHDGWETNAPLRRLLAAASTGCRMLSACRIADSELLYVHCDAGS</sequence>
<protein>
    <submittedName>
        <fullName evidence="1">Uncharacterized protein</fullName>
    </submittedName>
</protein>
<dbReference type="AlphaFoldDB" id="A0A267FY50"/>
<dbReference type="Proteomes" id="UP000215902">
    <property type="component" value="Unassembled WGS sequence"/>
</dbReference>
<comment type="caution">
    <text evidence="1">The sequence shown here is derived from an EMBL/GenBank/DDBJ whole genome shotgun (WGS) entry which is preliminary data.</text>
</comment>